<evidence type="ECO:0000313" key="3">
    <source>
        <dbReference type="Proteomes" id="UP000252139"/>
    </source>
</evidence>
<feature type="compositionally biased region" description="Basic and acidic residues" evidence="1">
    <location>
        <begin position="152"/>
        <end position="161"/>
    </location>
</feature>
<keyword evidence="3" id="KW-1185">Reference proteome</keyword>
<dbReference type="OrthoDB" id="2285904at2759"/>
<evidence type="ECO:0000256" key="1">
    <source>
        <dbReference type="SAM" id="MobiDB-lite"/>
    </source>
</evidence>
<feature type="compositionally biased region" description="Basic and acidic residues" evidence="1">
    <location>
        <begin position="186"/>
        <end position="201"/>
    </location>
</feature>
<protein>
    <submittedName>
        <fullName evidence="2">Uncharacterized protein</fullName>
    </submittedName>
</protein>
<feature type="region of interest" description="Disordered" evidence="1">
    <location>
        <begin position="152"/>
        <end position="201"/>
    </location>
</feature>
<organism evidence="2 3">
    <name type="scientific">Rhizopus azygosporus</name>
    <name type="common">Rhizopus microsporus var. azygosporus</name>
    <dbReference type="NCBI Taxonomy" id="86630"/>
    <lineage>
        <taxon>Eukaryota</taxon>
        <taxon>Fungi</taxon>
        <taxon>Fungi incertae sedis</taxon>
        <taxon>Mucoromycota</taxon>
        <taxon>Mucoromycotina</taxon>
        <taxon>Mucoromycetes</taxon>
        <taxon>Mucorales</taxon>
        <taxon>Mucorineae</taxon>
        <taxon>Rhizopodaceae</taxon>
        <taxon>Rhizopus</taxon>
    </lineage>
</organism>
<dbReference type="AlphaFoldDB" id="A0A367IQ29"/>
<dbReference type="EMBL" id="PJQL01004275">
    <property type="protein sequence ID" value="RCH79804.1"/>
    <property type="molecule type" value="Genomic_DNA"/>
</dbReference>
<accession>A0A367IQ29</accession>
<sequence>MQGSFTIANILPDGFLPSQYCTLEHTIGPLSVTDPFTKDFSMLMEHQYISLMHSYYFGSTGAQQTNLNKHPVQMAIFMALESSGIEKGQFKETSLKSHEMGNALVDVVTSMKNMWSTPKIFYSLMSSLLDFLLRVHLAPNREAKYRSYIQKKVEERSKKDSQQSVDDNSKKSTFADLPRNARRNIVRGEEYKRKKYEEKTK</sequence>
<proteinExistence type="predicted"/>
<evidence type="ECO:0000313" key="2">
    <source>
        <dbReference type="EMBL" id="RCH79804.1"/>
    </source>
</evidence>
<gene>
    <name evidence="2" type="ORF">CU097_003517</name>
</gene>
<name>A0A367IQ29_RHIAZ</name>
<reference evidence="2 3" key="1">
    <citation type="journal article" date="2018" name="G3 (Bethesda)">
        <title>Phylogenetic and Phylogenomic Definition of Rhizopus Species.</title>
        <authorList>
            <person name="Gryganskyi A.P."/>
            <person name="Golan J."/>
            <person name="Dolatabadi S."/>
            <person name="Mondo S."/>
            <person name="Robb S."/>
            <person name="Idnurm A."/>
            <person name="Muszewska A."/>
            <person name="Steczkiewicz K."/>
            <person name="Masonjones S."/>
            <person name="Liao H.L."/>
            <person name="Gajdeczka M.T."/>
            <person name="Anike F."/>
            <person name="Vuek A."/>
            <person name="Anishchenko I.M."/>
            <person name="Voigt K."/>
            <person name="de Hoog G.S."/>
            <person name="Smith M.E."/>
            <person name="Heitman J."/>
            <person name="Vilgalys R."/>
            <person name="Stajich J.E."/>
        </authorList>
    </citation>
    <scope>NUCLEOTIDE SEQUENCE [LARGE SCALE GENOMIC DNA]</scope>
    <source>
        <strain evidence="2 3">CBS 357.93</strain>
    </source>
</reference>
<comment type="caution">
    <text evidence="2">The sequence shown here is derived from an EMBL/GenBank/DDBJ whole genome shotgun (WGS) entry which is preliminary data.</text>
</comment>
<dbReference type="STRING" id="86630.A0A367IQ29"/>
<dbReference type="Proteomes" id="UP000252139">
    <property type="component" value="Unassembled WGS sequence"/>
</dbReference>